<evidence type="ECO:0000256" key="3">
    <source>
        <dbReference type="ARBA" id="ARBA00023027"/>
    </source>
</evidence>
<dbReference type="OrthoDB" id="9800582at2"/>
<dbReference type="EC" id="2.3.1.286" evidence="4"/>
<keyword evidence="4 5" id="KW-0862">Zinc</keyword>
<dbReference type="InterPro" id="IPR050134">
    <property type="entry name" value="NAD-dep_sirtuin_deacylases"/>
</dbReference>
<feature type="binding site" evidence="4 5">
    <location>
        <position position="151"/>
    </location>
    <ligand>
        <name>Zn(2+)</name>
        <dbReference type="ChEBI" id="CHEBI:29105"/>
    </ligand>
</feature>
<feature type="binding site" evidence="4">
    <location>
        <position position="103"/>
    </location>
    <ligand>
        <name>nicotinamide</name>
        <dbReference type="ChEBI" id="CHEBI:17154"/>
    </ligand>
</feature>
<name>A0A1T4W6R0_9FIRM</name>
<dbReference type="GO" id="GO:0005737">
    <property type="term" value="C:cytoplasm"/>
    <property type="evidence" value="ECO:0007669"/>
    <property type="project" value="UniProtKB-SubCell"/>
</dbReference>
<feature type="binding site" evidence="4">
    <location>
        <position position="21"/>
    </location>
    <ligand>
        <name>NAD(+)</name>
        <dbReference type="ChEBI" id="CHEBI:57540"/>
    </ligand>
</feature>
<feature type="active site" description="Proton acceptor" evidence="4 5">
    <location>
        <position position="118"/>
    </location>
</feature>
<comment type="cofactor">
    <cofactor evidence="4">
        <name>Zn(2+)</name>
        <dbReference type="ChEBI" id="CHEBI:29105"/>
    </cofactor>
    <text evidence="4">Binds 1 zinc ion per subunit.</text>
</comment>
<feature type="binding site" evidence="4">
    <location>
        <position position="100"/>
    </location>
    <ligand>
        <name>NAD(+)</name>
        <dbReference type="ChEBI" id="CHEBI:57540"/>
    </ligand>
</feature>
<feature type="binding site" evidence="4">
    <location>
        <position position="32"/>
    </location>
    <ligand>
        <name>NAD(+)</name>
        <dbReference type="ChEBI" id="CHEBI:57540"/>
    </ligand>
</feature>
<dbReference type="HAMAP" id="MF_01968">
    <property type="entry name" value="Sirtuin_ClassU"/>
    <property type="match status" value="1"/>
</dbReference>
<feature type="binding site" evidence="4">
    <location>
        <position position="193"/>
    </location>
    <ligand>
        <name>NAD(+)</name>
        <dbReference type="ChEBI" id="CHEBI:57540"/>
    </ligand>
</feature>
<dbReference type="STRING" id="745368.SAMN02745178_00065"/>
<feature type="binding site" evidence="4 5">
    <location>
        <position position="154"/>
    </location>
    <ligand>
        <name>Zn(2+)</name>
        <dbReference type="ChEBI" id="CHEBI:29105"/>
    </ligand>
</feature>
<dbReference type="Proteomes" id="UP000190286">
    <property type="component" value="Unassembled WGS sequence"/>
</dbReference>
<comment type="similarity">
    <text evidence="4">Belongs to the sirtuin family. Class U subfamily.</text>
</comment>
<dbReference type="InterPro" id="IPR028628">
    <property type="entry name" value="Sirtuin_class_U"/>
</dbReference>
<dbReference type="Gene3D" id="3.30.1600.10">
    <property type="entry name" value="SIR2/SIRT2 'Small Domain"/>
    <property type="match status" value="1"/>
</dbReference>
<dbReference type="EMBL" id="FUYF01000001">
    <property type="protein sequence ID" value="SKA73014.1"/>
    <property type="molecule type" value="Genomic_DNA"/>
</dbReference>
<feature type="binding site" evidence="4">
    <location>
        <position position="192"/>
    </location>
    <ligand>
        <name>NAD(+)</name>
        <dbReference type="ChEBI" id="CHEBI:57540"/>
    </ligand>
</feature>
<feature type="binding site" evidence="4">
    <location>
        <position position="103"/>
    </location>
    <ligand>
        <name>NAD(+)</name>
        <dbReference type="ChEBI" id="CHEBI:57540"/>
    </ligand>
</feature>
<comment type="subcellular location">
    <subcellularLocation>
        <location evidence="4">Cytoplasm</location>
    </subcellularLocation>
</comment>
<dbReference type="PANTHER" id="PTHR11085:SF4">
    <property type="entry name" value="NAD-DEPENDENT PROTEIN DEACYLASE"/>
    <property type="match status" value="1"/>
</dbReference>
<keyword evidence="8" id="KW-1185">Reference proteome</keyword>
<dbReference type="Pfam" id="PF02146">
    <property type="entry name" value="SIR2"/>
    <property type="match status" value="1"/>
</dbReference>
<sequence>MVPALEKILAATKSMVFFGGAGVSTESGIPDFRSVDGLYHQKFKYPPETMLSHTFYETHTAEFFDFYRQKLIVHGAKPNAAHLRLAALEREGKCRAVVTQNIDGLHQAAGSKTVYELHGSTLRNYCTRCGKFFPVQFIEDAAGVGDGVPRCDECGGIVKPDVVLYEEGLDEETMENAVHAIRGADTLIVGGTSLAVYPAAGLLRYFRGENLVVINKQPTPADAMANLLIHAPIGRTLDPDAPIEV</sequence>
<dbReference type="GO" id="GO:0008270">
    <property type="term" value="F:zinc ion binding"/>
    <property type="evidence" value="ECO:0007669"/>
    <property type="project" value="UniProtKB-UniRule"/>
</dbReference>
<feature type="binding site" evidence="4">
    <location>
        <position position="25"/>
    </location>
    <ligand>
        <name>NAD(+)</name>
        <dbReference type="ChEBI" id="CHEBI:57540"/>
    </ligand>
</feature>
<comment type="caution">
    <text evidence="4">Lacks conserved residue(s) required for the propagation of feature annotation.</text>
</comment>
<evidence type="ECO:0000256" key="4">
    <source>
        <dbReference type="HAMAP-Rule" id="MF_01968"/>
    </source>
</evidence>
<evidence type="ECO:0000256" key="2">
    <source>
        <dbReference type="ARBA" id="ARBA00022679"/>
    </source>
</evidence>
<dbReference type="Gene3D" id="3.40.50.1220">
    <property type="entry name" value="TPP-binding domain"/>
    <property type="match status" value="1"/>
</dbReference>
<feature type="binding site" evidence="4">
    <location>
        <position position="32"/>
    </location>
    <ligand>
        <name>nicotinamide</name>
        <dbReference type="ChEBI" id="CHEBI:17154"/>
    </ligand>
</feature>
<evidence type="ECO:0000313" key="8">
    <source>
        <dbReference type="Proteomes" id="UP000190286"/>
    </source>
</evidence>
<dbReference type="GO" id="GO:0070403">
    <property type="term" value="F:NAD+ binding"/>
    <property type="evidence" value="ECO:0007669"/>
    <property type="project" value="UniProtKB-UniRule"/>
</dbReference>
<feature type="binding site" evidence="4">
    <location>
        <position position="118"/>
    </location>
    <ligand>
        <name>NAD(+)</name>
        <dbReference type="ChEBI" id="CHEBI:57540"/>
    </ligand>
</feature>
<protein>
    <recommendedName>
        <fullName evidence="4">NAD-dependent protein deacetylase</fullName>
        <ecNumber evidence="4">2.3.1.286</ecNumber>
    </recommendedName>
    <alternativeName>
        <fullName evidence="4">Regulatory protein SIR2 homolog</fullName>
    </alternativeName>
</protein>
<evidence type="ECO:0000259" key="6">
    <source>
        <dbReference type="PROSITE" id="PS50305"/>
    </source>
</evidence>
<dbReference type="RefSeq" id="WP_078783090.1">
    <property type="nucleotide sequence ID" value="NZ_CABIYV010000002.1"/>
</dbReference>
<feature type="binding site" evidence="4">
    <location>
        <position position="102"/>
    </location>
    <ligand>
        <name>NAD(+)</name>
        <dbReference type="ChEBI" id="CHEBI:57540"/>
    </ligand>
</feature>
<dbReference type="PANTHER" id="PTHR11085">
    <property type="entry name" value="NAD-DEPENDENT PROTEIN DEACYLASE SIRTUIN-5, MITOCHONDRIAL-RELATED"/>
    <property type="match status" value="1"/>
</dbReference>
<dbReference type="AlphaFoldDB" id="A0A1T4W6R0"/>
<keyword evidence="2 4" id="KW-0808">Transferase</keyword>
<feature type="binding site" evidence="4">
    <location>
        <position position="33"/>
    </location>
    <ligand>
        <name>NAD(+)</name>
        <dbReference type="ChEBI" id="CHEBI:57540"/>
    </ligand>
</feature>
<keyword evidence="4 5" id="KW-0479">Metal-binding</keyword>
<organism evidence="7 8">
    <name type="scientific">Gemmiger formicilis</name>
    <dbReference type="NCBI Taxonomy" id="745368"/>
    <lineage>
        <taxon>Bacteria</taxon>
        <taxon>Bacillati</taxon>
        <taxon>Bacillota</taxon>
        <taxon>Clostridia</taxon>
        <taxon>Eubacteriales</taxon>
        <taxon>Gemmiger</taxon>
    </lineage>
</organism>
<dbReference type="InterPro" id="IPR029035">
    <property type="entry name" value="DHS-like_NAD/FAD-binding_dom"/>
</dbReference>
<feature type="binding site" evidence="4">
    <location>
        <position position="215"/>
    </location>
    <ligand>
        <name>NAD(+)</name>
        <dbReference type="ChEBI" id="CHEBI:57540"/>
    </ligand>
</feature>
<dbReference type="PROSITE" id="PS50305">
    <property type="entry name" value="SIRTUIN"/>
    <property type="match status" value="1"/>
</dbReference>
<feature type="binding site" evidence="4 5">
    <location>
        <position position="126"/>
    </location>
    <ligand>
        <name>Zn(2+)</name>
        <dbReference type="ChEBI" id="CHEBI:29105"/>
    </ligand>
</feature>
<dbReference type="GO" id="GO:0017136">
    <property type="term" value="F:histone deacetylase activity, NAD-dependent"/>
    <property type="evidence" value="ECO:0007669"/>
    <property type="project" value="TreeGrafter"/>
</dbReference>
<comment type="catalytic activity">
    <reaction evidence="4">
        <text>N(6)-acetyl-L-lysyl-[protein] + NAD(+) + H2O = 2''-O-acetyl-ADP-D-ribose + nicotinamide + L-lysyl-[protein]</text>
        <dbReference type="Rhea" id="RHEA:43636"/>
        <dbReference type="Rhea" id="RHEA-COMP:9752"/>
        <dbReference type="Rhea" id="RHEA-COMP:10731"/>
        <dbReference type="ChEBI" id="CHEBI:15377"/>
        <dbReference type="ChEBI" id="CHEBI:17154"/>
        <dbReference type="ChEBI" id="CHEBI:29969"/>
        <dbReference type="ChEBI" id="CHEBI:57540"/>
        <dbReference type="ChEBI" id="CHEBI:61930"/>
        <dbReference type="ChEBI" id="CHEBI:83767"/>
        <dbReference type="EC" id="2.3.1.286"/>
    </reaction>
</comment>
<dbReference type="InterPro" id="IPR026591">
    <property type="entry name" value="Sirtuin_cat_small_dom_sf"/>
</dbReference>
<proteinExistence type="inferred from homology"/>
<feature type="binding site" evidence="4 5">
    <location>
        <position position="129"/>
    </location>
    <ligand>
        <name>Zn(2+)</name>
        <dbReference type="ChEBI" id="CHEBI:29105"/>
    </ligand>
</feature>
<evidence type="ECO:0000256" key="1">
    <source>
        <dbReference type="ARBA" id="ARBA00022490"/>
    </source>
</evidence>
<dbReference type="InterPro" id="IPR003000">
    <property type="entry name" value="Sirtuin"/>
</dbReference>
<dbReference type="GeneID" id="93336565"/>
<feature type="binding site" evidence="4">
    <location>
        <position position="233"/>
    </location>
    <ligand>
        <name>NAD(+)</name>
        <dbReference type="ChEBI" id="CHEBI:57540"/>
    </ligand>
</feature>
<dbReference type="InterPro" id="IPR026590">
    <property type="entry name" value="Ssirtuin_cat_dom"/>
</dbReference>
<evidence type="ECO:0000313" key="7">
    <source>
        <dbReference type="EMBL" id="SKA73014.1"/>
    </source>
</evidence>
<keyword evidence="1 4" id="KW-0963">Cytoplasm</keyword>
<accession>A0A1T4W6R0</accession>
<feature type="binding site" evidence="4">
    <location>
        <position position="102"/>
    </location>
    <ligand>
        <name>nicotinamide</name>
        <dbReference type="ChEBI" id="CHEBI:17154"/>
    </ligand>
</feature>
<evidence type="ECO:0000256" key="5">
    <source>
        <dbReference type="PROSITE-ProRule" id="PRU00236"/>
    </source>
</evidence>
<keyword evidence="3 4" id="KW-0520">NAD</keyword>
<dbReference type="SUPFAM" id="SSF52467">
    <property type="entry name" value="DHS-like NAD/FAD-binding domain"/>
    <property type="match status" value="1"/>
</dbReference>
<comment type="function">
    <text evidence="4">NAD-dependent protein deacetylase which modulates the activities of several enzymes which are inactive in their acetylated form.</text>
</comment>
<feature type="domain" description="Deacetylase sirtuin-type" evidence="6">
    <location>
        <begin position="1"/>
        <end position="245"/>
    </location>
</feature>
<reference evidence="7 8" key="1">
    <citation type="submission" date="2017-02" db="EMBL/GenBank/DDBJ databases">
        <authorList>
            <person name="Peterson S.W."/>
        </authorList>
    </citation>
    <scope>NUCLEOTIDE SEQUENCE [LARGE SCALE GENOMIC DNA]</scope>
    <source>
        <strain evidence="7 8">ATCC 27749</strain>
    </source>
</reference>
<gene>
    <name evidence="4" type="primary">cobB</name>
    <name evidence="7" type="ORF">SAMN02745178_00065</name>
</gene>
<dbReference type="NCBIfam" id="NF001752">
    <property type="entry name" value="PRK00481.1-1"/>
    <property type="match status" value="1"/>
</dbReference>